<accession>A0ABT8A319</accession>
<dbReference type="InterPro" id="IPR014500">
    <property type="entry name" value="UCP019307_cupin"/>
</dbReference>
<dbReference type="Proteomes" id="UP001529369">
    <property type="component" value="Unassembled WGS sequence"/>
</dbReference>
<dbReference type="PIRSF" id="PIRSF019307">
    <property type="entry name" value="UCP019307"/>
    <property type="match status" value="1"/>
</dbReference>
<organism evidence="3 4">
    <name type="scientific">Paeniroseomonas aquatica</name>
    <dbReference type="NCBI Taxonomy" id="373043"/>
    <lineage>
        <taxon>Bacteria</taxon>
        <taxon>Pseudomonadati</taxon>
        <taxon>Pseudomonadota</taxon>
        <taxon>Alphaproteobacteria</taxon>
        <taxon>Acetobacterales</taxon>
        <taxon>Acetobacteraceae</taxon>
        <taxon>Paeniroseomonas</taxon>
    </lineage>
</organism>
<dbReference type="InterPro" id="IPR013096">
    <property type="entry name" value="Cupin_2"/>
</dbReference>
<dbReference type="InterPro" id="IPR047121">
    <property type="entry name" value="YjiB-like"/>
</dbReference>
<protein>
    <submittedName>
        <fullName evidence="3">Cupin domain-containing protein</fullName>
    </submittedName>
</protein>
<evidence type="ECO:0000256" key="1">
    <source>
        <dbReference type="SAM" id="MobiDB-lite"/>
    </source>
</evidence>
<dbReference type="InterPro" id="IPR011051">
    <property type="entry name" value="RmlC_Cupin_sf"/>
</dbReference>
<dbReference type="PANTHER" id="PTHR36448">
    <property type="entry name" value="BLR7373 PROTEIN"/>
    <property type="match status" value="1"/>
</dbReference>
<reference evidence="4" key="1">
    <citation type="journal article" date="2019" name="Int. J. Syst. Evol. Microbiol.">
        <title>The Global Catalogue of Microorganisms (GCM) 10K type strain sequencing project: providing services to taxonomists for standard genome sequencing and annotation.</title>
        <authorList>
            <consortium name="The Broad Institute Genomics Platform"/>
            <consortium name="The Broad Institute Genome Sequencing Center for Infectious Disease"/>
            <person name="Wu L."/>
            <person name="Ma J."/>
        </authorList>
    </citation>
    <scope>NUCLEOTIDE SEQUENCE [LARGE SCALE GENOMIC DNA]</scope>
    <source>
        <strain evidence="4">CECT 7131</strain>
    </source>
</reference>
<feature type="region of interest" description="Disordered" evidence="1">
    <location>
        <begin position="146"/>
        <end position="170"/>
    </location>
</feature>
<proteinExistence type="predicted"/>
<keyword evidence="4" id="KW-1185">Reference proteome</keyword>
<dbReference type="SUPFAM" id="SSF51182">
    <property type="entry name" value="RmlC-like cupins"/>
    <property type="match status" value="1"/>
</dbReference>
<dbReference type="Gene3D" id="2.60.120.10">
    <property type="entry name" value="Jelly Rolls"/>
    <property type="match status" value="1"/>
</dbReference>
<comment type="caution">
    <text evidence="3">The sequence shown here is derived from an EMBL/GenBank/DDBJ whole genome shotgun (WGS) entry which is preliminary data.</text>
</comment>
<dbReference type="CDD" id="cd02219">
    <property type="entry name" value="cupin_YjlB-like"/>
    <property type="match status" value="1"/>
</dbReference>
<evidence type="ECO:0000313" key="3">
    <source>
        <dbReference type="EMBL" id="MDN3564063.1"/>
    </source>
</evidence>
<feature type="domain" description="Cupin type-2" evidence="2">
    <location>
        <begin position="58"/>
        <end position="105"/>
    </location>
</feature>
<dbReference type="EMBL" id="JAUFPN010000059">
    <property type="protein sequence ID" value="MDN3564063.1"/>
    <property type="molecule type" value="Genomic_DNA"/>
</dbReference>
<gene>
    <name evidence="3" type="ORF">QWZ14_06685</name>
</gene>
<dbReference type="PANTHER" id="PTHR36448:SF2">
    <property type="entry name" value="CUPIN TYPE-1 DOMAIN-CONTAINING PROTEIN"/>
    <property type="match status" value="1"/>
</dbReference>
<dbReference type="Pfam" id="PF07883">
    <property type="entry name" value="Cupin_2"/>
    <property type="match status" value="1"/>
</dbReference>
<evidence type="ECO:0000259" key="2">
    <source>
        <dbReference type="Pfam" id="PF07883"/>
    </source>
</evidence>
<dbReference type="RefSeq" id="WP_290315852.1">
    <property type="nucleotide sequence ID" value="NZ_JAUFPN010000059.1"/>
</dbReference>
<sequence>MTPEVLRFADDGRIPNNPRLPALLYRAALPPGDPATAEALFARNGWPPAWRNGIHPFHHYHPNAHEALAIARGQVSVQLGGAAGPTLSLAAGDVVVLPAGVGHRNLGASADLLVVGAYPPGAVPEQFTGSEEQHAEALSAIDMVEDPVTDPVTGGPWPSEPPPSVGDFSA</sequence>
<name>A0ABT8A319_9PROT</name>
<dbReference type="InterPro" id="IPR014710">
    <property type="entry name" value="RmlC-like_jellyroll"/>
</dbReference>
<evidence type="ECO:0000313" key="4">
    <source>
        <dbReference type="Proteomes" id="UP001529369"/>
    </source>
</evidence>